<sequence length="228" mass="25857">MKNRINITVALIFFSVLQVFSQKKCGTQEEVFVDLNAINKCAVETDVVKTKQPKTKYIVTSSTRYLKKRSTPNAEVHLASNLKTNTVVETKKTTKITQSLLTIIKNEAEKENISFDAVDHIPLFASCDENSLDKVHCFNMQMEQHIVSHFEYPKEALKKGIEGNFDVSFVIDKNGKVKDIKVLGENDNIILKKEAMRIVMLLPKFTPGKQKGALVSVLYKFPMNFILN</sequence>
<dbReference type="InterPro" id="IPR051045">
    <property type="entry name" value="TonB-dependent_transducer"/>
</dbReference>
<evidence type="ECO:0000256" key="3">
    <source>
        <dbReference type="ARBA" id="ARBA00022448"/>
    </source>
</evidence>
<keyword evidence="6" id="KW-0812">Transmembrane</keyword>
<keyword evidence="5" id="KW-0997">Cell inner membrane</keyword>
<keyword evidence="3" id="KW-0813">Transport</keyword>
<organism evidence="11 12">
    <name type="scientific">Tenacibaculum finnmarkense genomovar ulcerans</name>
    <dbReference type="NCBI Taxonomy" id="2781388"/>
    <lineage>
        <taxon>Bacteria</taxon>
        <taxon>Pseudomonadati</taxon>
        <taxon>Bacteroidota</taxon>
        <taxon>Flavobacteriia</taxon>
        <taxon>Flavobacteriales</taxon>
        <taxon>Flavobacteriaceae</taxon>
        <taxon>Tenacibaculum</taxon>
        <taxon>Tenacibaculum finnmarkense</taxon>
    </lineage>
</organism>
<dbReference type="Pfam" id="PF03544">
    <property type="entry name" value="TonB_C"/>
    <property type="match status" value="1"/>
</dbReference>
<dbReference type="PANTHER" id="PTHR33446">
    <property type="entry name" value="PROTEIN TONB-RELATED"/>
    <property type="match status" value="1"/>
</dbReference>
<protein>
    <recommendedName>
        <fullName evidence="10">TonB C-terminal domain-containing protein</fullName>
    </recommendedName>
</protein>
<dbReference type="EMBL" id="OENE01000007">
    <property type="protein sequence ID" value="SOU88213.1"/>
    <property type="molecule type" value="Genomic_DNA"/>
</dbReference>
<name>A0A2I2M6M8_9FLAO</name>
<comment type="similarity">
    <text evidence="2">Belongs to the TonB family.</text>
</comment>
<keyword evidence="4" id="KW-1003">Cell membrane</keyword>
<dbReference type="Gene3D" id="3.30.1150.10">
    <property type="match status" value="1"/>
</dbReference>
<dbReference type="PROSITE" id="PS52015">
    <property type="entry name" value="TONB_CTD"/>
    <property type="match status" value="1"/>
</dbReference>
<keyword evidence="7" id="KW-0653">Protein transport</keyword>
<evidence type="ECO:0000256" key="2">
    <source>
        <dbReference type="ARBA" id="ARBA00006555"/>
    </source>
</evidence>
<evidence type="ECO:0000256" key="4">
    <source>
        <dbReference type="ARBA" id="ARBA00022475"/>
    </source>
</evidence>
<dbReference type="InterPro" id="IPR037682">
    <property type="entry name" value="TonB_C"/>
</dbReference>
<reference evidence="11 12" key="1">
    <citation type="submission" date="2017-11" db="EMBL/GenBank/DDBJ databases">
        <authorList>
            <person name="Duchaud E."/>
        </authorList>
    </citation>
    <scope>NUCLEOTIDE SEQUENCE [LARGE SCALE GENOMIC DNA]</scope>
    <source>
        <strain evidence="11 12">TNO010</strain>
    </source>
</reference>
<dbReference type="RefSeq" id="WP_172505027.1">
    <property type="nucleotide sequence ID" value="NZ_JAFMUG010000001.1"/>
</dbReference>
<evidence type="ECO:0000259" key="10">
    <source>
        <dbReference type="PROSITE" id="PS52015"/>
    </source>
</evidence>
<dbReference type="SUPFAM" id="SSF74653">
    <property type="entry name" value="TolA/TonB C-terminal domain"/>
    <property type="match status" value="1"/>
</dbReference>
<evidence type="ECO:0000313" key="11">
    <source>
        <dbReference type="EMBL" id="SOU88213.1"/>
    </source>
</evidence>
<dbReference type="Proteomes" id="UP000490060">
    <property type="component" value="Unassembled WGS sequence"/>
</dbReference>
<dbReference type="NCBIfam" id="TIGR01352">
    <property type="entry name" value="tonB_Cterm"/>
    <property type="match status" value="1"/>
</dbReference>
<dbReference type="GO" id="GO:0015031">
    <property type="term" value="P:protein transport"/>
    <property type="evidence" value="ECO:0007669"/>
    <property type="project" value="UniProtKB-KW"/>
</dbReference>
<dbReference type="PANTHER" id="PTHR33446:SF2">
    <property type="entry name" value="PROTEIN TONB"/>
    <property type="match status" value="1"/>
</dbReference>
<evidence type="ECO:0000256" key="9">
    <source>
        <dbReference type="ARBA" id="ARBA00023136"/>
    </source>
</evidence>
<dbReference type="GO" id="GO:0055085">
    <property type="term" value="P:transmembrane transport"/>
    <property type="evidence" value="ECO:0007669"/>
    <property type="project" value="InterPro"/>
</dbReference>
<evidence type="ECO:0000313" key="12">
    <source>
        <dbReference type="Proteomes" id="UP000490060"/>
    </source>
</evidence>
<dbReference type="AlphaFoldDB" id="A0A2I2M6M8"/>
<dbReference type="GO" id="GO:0031992">
    <property type="term" value="F:energy transducer activity"/>
    <property type="evidence" value="ECO:0007669"/>
    <property type="project" value="TreeGrafter"/>
</dbReference>
<dbReference type="GO" id="GO:0098797">
    <property type="term" value="C:plasma membrane protein complex"/>
    <property type="evidence" value="ECO:0007669"/>
    <property type="project" value="TreeGrafter"/>
</dbReference>
<gene>
    <name evidence="11" type="ORF">TNO010_150163</name>
</gene>
<keyword evidence="9" id="KW-0472">Membrane</keyword>
<keyword evidence="8" id="KW-1133">Transmembrane helix</keyword>
<evidence type="ECO:0000256" key="7">
    <source>
        <dbReference type="ARBA" id="ARBA00022927"/>
    </source>
</evidence>
<dbReference type="InterPro" id="IPR006260">
    <property type="entry name" value="TonB/TolA_C"/>
</dbReference>
<feature type="domain" description="TonB C-terminal" evidence="10">
    <location>
        <begin position="137"/>
        <end position="228"/>
    </location>
</feature>
<accession>A0A2I2M6M8</accession>
<evidence type="ECO:0000256" key="5">
    <source>
        <dbReference type="ARBA" id="ARBA00022519"/>
    </source>
</evidence>
<comment type="subcellular location">
    <subcellularLocation>
        <location evidence="1">Cell inner membrane</location>
        <topology evidence="1">Single-pass membrane protein</topology>
        <orientation evidence="1">Periplasmic side</orientation>
    </subcellularLocation>
</comment>
<evidence type="ECO:0000256" key="6">
    <source>
        <dbReference type="ARBA" id="ARBA00022692"/>
    </source>
</evidence>
<evidence type="ECO:0000256" key="1">
    <source>
        <dbReference type="ARBA" id="ARBA00004383"/>
    </source>
</evidence>
<proteinExistence type="inferred from homology"/>
<evidence type="ECO:0000256" key="8">
    <source>
        <dbReference type="ARBA" id="ARBA00022989"/>
    </source>
</evidence>